<dbReference type="Proteomes" id="UP001273209">
    <property type="component" value="Unassembled WGS sequence"/>
</dbReference>
<name>A0AAE1ICF8_9HYPO</name>
<dbReference type="PANTHER" id="PTHR13367:SF33">
    <property type="entry name" value="P-LOOP CONTAINING NUCLEOSIDE TRIPHOSPHATE HYDROLASE PROTEIN"/>
    <property type="match status" value="1"/>
</dbReference>
<keyword evidence="6" id="KW-0788">Thiol protease</keyword>
<proteinExistence type="predicted"/>
<feature type="coiled-coil region" evidence="7">
    <location>
        <begin position="456"/>
        <end position="483"/>
    </location>
</feature>
<dbReference type="GO" id="GO:0004843">
    <property type="term" value="F:cysteine-type deubiquitinase activity"/>
    <property type="evidence" value="ECO:0007669"/>
    <property type="project" value="UniProtKB-EC"/>
</dbReference>
<dbReference type="Pfam" id="PF12340">
    <property type="entry name" value="DUF3638"/>
    <property type="match status" value="1"/>
</dbReference>
<protein>
    <recommendedName>
        <fullName evidence="2">ubiquitinyl hydrolase 1</fullName>
        <ecNumber evidence="2">3.4.19.12</ecNumber>
    </recommendedName>
</protein>
<feature type="domain" description="DUF3638" evidence="9">
    <location>
        <begin position="2173"/>
        <end position="2397"/>
    </location>
</feature>
<keyword evidence="3" id="KW-0645">Protease</keyword>
<evidence type="ECO:0000259" key="11">
    <source>
        <dbReference type="Pfam" id="PF20255"/>
    </source>
</evidence>
<feature type="compositionally biased region" description="Acidic residues" evidence="8">
    <location>
        <begin position="3263"/>
        <end position="3307"/>
    </location>
</feature>
<dbReference type="InterPro" id="IPR022099">
    <property type="entry name" value="DUF3638"/>
</dbReference>
<feature type="domain" description="DUF6606" evidence="11">
    <location>
        <begin position="154"/>
        <end position="426"/>
    </location>
</feature>
<keyword evidence="5" id="KW-0378">Hydrolase</keyword>
<evidence type="ECO:0000259" key="10">
    <source>
        <dbReference type="Pfam" id="PF12359"/>
    </source>
</evidence>
<evidence type="ECO:0000256" key="4">
    <source>
        <dbReference type="ARBA" id="ARBA00022786"/>
    </source>
</evidence>
<feature type="region of interest" description="Disordered" evidence="8">
    <location>
        <begin position="3260"/>
        <end position="3307"/>
    </location>
</feature>
<dbReference type="GeneID" id="87922926"/>
<evidence type="ECO:0000256" key="6">
    <source>
        <dbReference type="ARBA" id="ARBA00022807"/>
    </source>
</evidence>
<dbReference type="EMBL" id="JAWRVG010000039">
    <property type="protein sequence ID" value="KAK4066132.1"/>
    <property type="molecule type" value="Genomic_DNA"/>
</dbReference>
<evidence type="ECO:0000313" key="13">
    <source>
        <dbReference type="Proteomes" id="UP001273209"/>
    </source>
</evidence>
<evidence type="ECO:0000256" key="3">
    <source>
        <dbReference type="ARBA" id="ARBA00022670"/>
    </source>
</evidence>
<comment type="catalytic activity">
    <reaction evidence="1">
        <text>Thiol-dependent hydrolysis of ester, thioester, amide, peptide and isopeptide bonds formed by the C-terminal Gly of ubiquitin (a 76-residue protein attached to proteins as an intracellular targeting signal).</text>
        <dbReference type="EC" id="3.4.19.12"/>
    </reaction>
</comment>
<evidence type="ECO:0000259" key="9">
    <source>
        <dbReference type="Pfam" id="PF12340"/>
    </source>
</evidence>
<evidence type="ECO:0000256" key="5">
    <source>
        <dbReference type="ARBA" id="ARBA00022801"/>
    </source>
</evidence>
<keyword evidence="7" id="KW-0175">Coiled coil</keyword>
<dbReference type="GO" id="GO:0006508">
    <property type="term" value="P:proteolysis"/>
    <property type="evidence" value="ECO:0007669"/>
    <property type="project" value="UniProtKB-KW"/>
</dbReference>
<evidence type="ECO:0000256" key="2">
    <source>
        <dbReference type="ARBA" id="ARBA00012759"/>
    </source>
</evidence>
<reference evidence="12" key="1">
    <citation type="submission" date="2023-11" db="EMBL/GenBank/DDBJ databases">
        <title>The genome sequences of three competitors of mushroom-forming fungi.</title>
        <authorList>
            <person name="Beijen E."/>
            <person name="Ohm R.A."/>
        </authorList>
    </citation>
    <scope>NUCLEOTIDE SEQUENCE</scope>
    <source>
        <strain evidence="12">CBS 100526</strain>
    </source>
</reference>
<dbReference type="Pfam" id="PF20255">
    <property type="entry name" value="DUF6606"/>
    <property type="match status" value="1"/>
</dbReference>
<dbReference type="PANTHER" id="PTHR13367">
    <property type="entry name" value="UBIQUITIN THIOESTERASE"/>
    <property type="match status" value="1"/>
</dbReference>
<evidence type="ECO:0000256" key="7">
    <source>
        <dbReference type="SAM" id="Coils"/>
    </source>
</evidence>
<dbReference type="InterPro" id="IPR022105">
    <property type="entry name" value="DUF3645"/>
</dbReference>
<dbReference type="InterPro" id="IPR051346">
    <property type="entry name" value="OTU_Deubiquitinase"/>
</dbReference>
<sequence length="3307" mass="377146">MLGAAFANPARYTDHETLLNVASASFEGNEFKTDPGGNVTGRQTILHYSLLVKANLIPLKQFVNKSLELNESITSAHVATSLYVIPNQESKRQHSNSFKKLKLPMIAQLKFNPALENAPNECSHLLAGLPHNQHFKCLNPPNRKLPVMTLIKSIIDHVVLPPKLPGEREKNYQEISDEILKRLVRACEAAKSLAYPPFADAFISLSESLQAAMDLNRGQLERETLIKHFGKLQPSTVLICYVVEQNAAVLIRRENDQNNQQSVVIECFEASPTTEHVLAADNAMEWDFPGRAVRLSLSDFKDEKLQKNLSAFLERASMEAIHGLQAKANKANVSVAESRDTSGPALISEMLMVLLEAIGEFAHVTKLKKRVRDDVNFETGLLPWRRLPFWLILRVAAQRHLHLSLGGSGRASYKLLMGIFFAQLLQDSTNELVSLNKTDEHNKKLRLDPNMIITLRTKLCRRMVKLEQEKANLEMHSEHFERIFGRVAPKIRITIELSNDRVEKLWGGFKRKTIRKVESLHQRATEKSLQLSLKKSGSYLQERLKSYKSPTISSKDGSLDLPNPLEKPVQEIQNFTKKIFQLAYMEKSLKLGIPSKGSTIEDTQACWSQIVKSIRKVSLAVGNTYDGDPILQSIKILTIFELWMGMDECSLTIWPLLGDYKPVFVPELLDALQLPALPDMKRLLVVQRYLANRHAQARHDHIFSTLGSSSFALRYVKQTKKMRELLESIITSSNDNRVAKTQEWETKTAEYEEHSVQMELLSCLCTHYENGRSDSHGCEKHWHQRSRRRITIQHHEDFLPKDEVRSHMIVFELGIPLNLSIYRDETWKIFRDLAHPTLPPPQSPSTTLGECPHLQGFMAPHERRISLASEKKCFIQTHYKFSHGLVPLEKIMLPFAADFQPFDHEAKIWVPDLFKTSPTLYHLCEIHVPVGLSTTVLKPQVYPAMDFDGPSSYEIQANLTKCPPGKSVAEFSAYQKLLAGKSRRWLNILVELGSSNLNFSSEDTTLFLSQLAVQAGPRVHEGFDDLRDVHLVLKEREFVQQLKTQIQIRLESIYTNWRETNCMELLINLSLRAFSLSSDDEMRSQFRELLISAREATLMWITSSQEESRRITHNKDSDRIAAYGLKASLLCRRTFEINLGSQTGLSAMDLSTWIRASIALQENPVMRVPNISDQIRSNMIHDARMAFRISSMVQAAVNNHPQVIEEVISVVWKGLNTNAVQSIPSWSYLPPPRSYWIQYIVPEDHEHFRSKQVLHLHILEGHFLVNGKRRGSLPPNFRIDPSVKLLFGNCNLRVYASAMIGMEYTIADQFERQRVHLGMRNSRAVIWTEGKNGLFEFVPREIFESSGTWDFDLPMSLLSACTHWLNLNTGILEVRRHPSTWNRRLRDWTIDLDKRRATRGEKVSLVDPHSSEFRQIARTFEHFEAPRKLTVFQSCSQRGKLSVELRHLDLQFHVNSSGLLFCKQLRANIDIDQDAGTWYGLASKIVLRDAADKSKRSIIIPNGKLSQRVQLDYTGIHVSASFQASDGYFRFDIDQTLGRLSSQPEPLLLYRMALCHAVTSFCLPDPLTGVTGTEEAVRILQSGAAQPWSPSSFSDLEEFAFLLPQREYYPRDLKRLQRVAWNSNLTTTIQSDQFGGLIREIERQAGNLAEFLPIANEKEKYIAKETSQLRLRAQRRRLLYERTTEDTANLSQSYLLYVPRDRQSTLRAYRVHKVAEMIHSRSLHINMSHSVKEILDNWHNIGGFNEDHSQLETASLKCQIESEIRQIWGSLIKLCCSENDQLSLTFRLCLLVFDARCNVDIVLSLGAFCYIKELQDLEQPNHGTYVKFRDREPISVEVIQKLISKSFLPSPTTTYEANQRQKEQAEYKKTCESQGKKFAQRVLRQWPELPVAMTSGDISAINVSSALKAIQPEWDRRKQNIQLAAYVDQVDAILSRYRTKPRGAKLLRWPATWKNNLFFSLSGFKHQDIIPSISQDLVTRVGPDLAYVKSDFSTRMIDFQAQSNKSRETPVVLSNSFTELDQILHSFSQSPNALRQDFGIDLLRSLASLQSLNQGTSTIPTQCLPEAEEVTNAIQALQVTVVAYRESIRDAFWSDDARLTWLTLGDMLPCRTQIEILRLLQTRANHQFGSGMKEALVHYGCAIAEIQRLRRLRTAILLRDHRAVTEELHNVGHENWDPVKESPDWLLLEIDSNILIRTDQIDVARDIIKPVSGRNSVLQMNMGRGKTSCIMPMAAAVLADGHNVSRLIVPKSLIMQTANMIHSRLGGLVGRKLHHIPFSRQTPTTENSLQLYKQLHVDIQKSRGLILTSHEHVLSFRLSGLQRLADNKAKEAKTMINFQSWLDTHCRDILDECDFTLSPKTQLNYPSGSEKAFDGHPFRWQVAEDILSMVSDYIPRLQASFPGSIERLASFGGFPAVQFLRSDVVDELHRLIVDDVAGGKLPILHIEHNLHEDTRMAIRRVLSDKNFDAKAFEKATSCFPNPDSTAKVLLVVRGLITRKILVLCLSKRWNVQYGLHPNRPPLAVPFAAKGVPSELSEYGHPDVAILLTCLSFYSAGLSYEQFLHGLKNVLASEDAESEYGKWASESTLPPYLQHCTLINSDDESQMRLLWNLLCRTRAATNYYMNKFVFPSHARQFTIKLQASAWDIPRDSGEETACAARTTGFSGTNDNKYLLPMNIKQEDLPGLMQTNAEVLSYLLQPRNRRYSVLVDRNLRRLSEHDVLKKMHDQNIRILIDAGAYIIEMGNRELAQLWLRVDGQAQAAVYFRSDNRAWVSFRDTAKQDMPLLATRLANNLENCLVYFDEAHTRGVDLKLPEDAHAALTLALKQTKDNTMQAAMRLRQLRTTQSVTFFAPPEVDMSIKDVCRGRLPNTTNIESSHVIFWLLEQTCRVNEDLQPLFQAQGFDFCRRSNAVLQYPKFLTSEFCKYGFLELQHRQEHMTLMELYGGTSNSLSSQHLGSVRSSRLQEFTDKLSKYDNTVIWQADAFSEIEQERELETQIETEREMQKPVHYKALEYPGLSAVILYFFRTGKLDTTGKEIHHAFDYIGATEVGKRHGIRDTGSKLFVSKEFSRTIGLNEKDYYVGDCFLRPVEWILWSPSTRTALVIMPEEAELLIPKLRLARGKPKVHLIAYAAPITRAMVPFNNLRYYSLPPISLNATFPTWLKIELGILSGRLYTNYEEWKLTDDYIRGPGRSLSITPMFLHKWLAVRCRAHDVLQTPMGYICQGRTATEAHPFFVQQATVVTPTLPVAQVEDPVEEIKDEQWEEDGSLDEDGSTYVDGTEDNNVEIYDSDEGNDSEEEDDGDGGY</sequence>
<organism evidence="12 13">
    <name type="scientific">Trichoderma aggressivum f. europaeum</name>
    <dbReference type="NCBI Taxonomy" id="173218"/>
    <lineage>
        <taxon>Eukaryota</taxon>
        <taxon>Fungi</taxon>
        <taxon>Dikarya</taxon>
        <taxon>Ascomycota</taxon>
        <taxon>Pezizomycotina</taxon>
        <taxon>Sordariomycetes</taxon>
        <taxon>Hypocreomycetidae</taxon>
        <taxon>Hypocreales</taxon>
        <taxon>Hypocreaceae</taxon>
        <taxon>Trichoderma</taxon>
    </lineage>
</organism>
<gene>
    <name evidence="12" type="ORF">Triagg1_8200</name>
</gene>
<dbReference type="Gene3D" id="3.40.50.300">
    <property type="entry name" value="P-loop containing nucleotide triphosphate hydrolases"/>
    <property type="match status" value="1"/>
</dbReference>
<dbReference type="InterPro" id="IPR027417">
    <property type="entry name" value="P-loop_NTPase"/>
</dbReference>
<dbReference type="RefSeq" id="XP_062752829.1">
    <property type="nucleotide sequence ID" value="XM_062903021.1"/>
</dbReference>
<evidence type="ECO:0000256" key="1">
    <source>
        <dbReference type="ARBA" id="ARBA00000707"/>
    </source>
</evidence>
<comment type="caution">
    <text evidence="12">The sequence shown here is derived from an EMBL/GenBank/DDBJ whole genome shotgun (WGS) entry which is preliminary data.</text>
</comment>
<accession>A0AAE1ICF8</accession>
<feature type="domain" description="DUF3645" evidence="10">
    <location>
        <begin position="2516"/>
        <end position="2548"/>
    </location>
</feature>
<keyword evidence="4" id="KW-0833">Ubl conjugation pathway</keyword>
<dbReference type="SUPFAM" id="SSF52540">
    <property type="entry name" value="P-loop containing nucleoside triphosphate hydrolases"/>
    <property type="match status" value="1"/>
</dbReference>
<evidence type="ECO:0000256" key="8">
    <source>
        <dbReference type="SAM" id="MobiDB-lite"/>
    </source>
</evidence>
<dbReference type="InterPro" id="IPR046541">
    <property type="entry name" value="DUF6606"/>
</dbReference>
<evidence type="ECO:0000313" key="12">
    <source>
        <dbReference type="EMBL" id="KAK4066132.1"/>
    </source>
</evidence>
<keyword evidence="13" id="KW-1185">Reference proteome</keyword>
<dbReference type="Pfam" id="PF12359">
    <property type="entry name" value="DUF3645"/>
    <property type="match status" value="1"/>
</dbReference>
<dbReference type="EC" id="3.4.19.12" evidence="2"/>